<evidence type="ECO:0000256" key="1">
    <source>
        <dbReference type="SAM" id="Phobius"/>
    </source>
</evidence>
<evidence type="ECO:0000313" key="3">
    <source>
        <dbReference type="Proteomes" id="UP000537188"/>
    </source>
</evidence>
<gene>
    <name evidence="2" type="ORF">HX828_06240</name>
</gene>
<dbReference type="AlphaFoldDB" id="A0A7Y8K3X4"/>
<keyword evidence="1" id="KW-0472">Membrane</keyword>
<organism evidence="2 3">
    <name type="scientific">Pseudomonas yamanorum</name>
    <dbReference type="NCBI Taxonomy" id="515393"/>
    <lineage>
        <taxon>Bacteria</taxon>
        <taxon>Pseudomonadati</taxon>
        <taxon>Pseudomonadota</taxon>
        <taxon>Gammaproteobacteria</taxon>
        <taxon>Pseudomonadales</taxon>
        <taxon>Pseudomonadaceae</taxon>
        <taxon>Pseudomonas</taxon>
    </lineage>
</organism>
<reference evidence="2 3" key="1">
    <citation type="submission" date="2020-04" db="EMBL/GenBank/DDBJ databases">
        <title>Molecular characterization of pseudomonads from Agaricus bisporus reveal novel blotch 2 pathogens in Western Europe.</title>
        <authorList>
            <person name="Taparia T."/>
            <person name="Krijger M."/>
            <person name="Haynes E."/>
            <person name="Elpinstone J.G."/>
            <person name="Noble R."/>
            <person name="Van Der Wolf J."/>
        </authorList>
    </citation>
    <scope>NUCLEOTIDE SEQUENCE [LARGE SCALE GENOMIC DNA]</scope>
    <source>
        <strain evidence="2 3">IPO3781</strain>
    </source>
</reference>
<protein>
    <submittedName>
        <fullName evidence="2">Uncharacterized protein</fullName>
    </submittedName>
</protein>
<keyword evidence="1" id="KW-1133">Transmembrane helix</keyword>
<proteinExistence type="predicted"/>
<name>A0A7Y8K3X4_9PSED</name>
<sequence>MSWEVVSCWIESHPGLASWVQAFGSIAAIIAAGYFPIAHEKAREGRDRRNILRTLLYLAEPLENYLDKLSKALLETSYHNRWLFSDYSKKLHVIGKAIDELPASIFVAFEVTLLTDLKFSYQCAVEADRYLQQVSPSDVGALENKLRYRDMCETSISTVQSIREALRGLIEANK</sequence>
<feature type="transmembrane region" description="Helical" evidence="1">
    <location>
        <begin position="20"/>
        <end position="39"/>
    </location>
</feature>
<dbReference type="Proteomes" id="UP000537188">
    <property type="component" value="Unassembled WGS sequence"/>
</dbReference>
<evidence type="ECO:0000313" key="2">
    <source>
        <dbReference type="EMBL" id="NWE75147.1"/>
    </source>
</evidence>
<comment type="caution">
    <text evidence="2">The sequence shown here is derived from an EMBL/GenBank/DDBJ whole genome shotgun (WGS) entry which is preliminary data.</text>
</comment>
<dbReference type="RefSeq" id="WP_177113113.1">
    <property type="nucleotide sequence ID" value="NZ_JACARF010000005.1"/>
</dbReference>
<dbReference type="EMBL" id="JACARF010000005">
    <property type="protein sequence ID" value="NWE75147.1"/>
    <property type="molecule type" value="Genomic_DNA"/>
</dbReference>
<accession>A0A7Y8K3X4</accession>
<keyword evidence="1" id="KW-0812">Transmembrane</keyword>